<evidence type="ECO:0000259" key="1">
    <source>
        <dbReference type="Pfam" id="PF20698"/>
    </source>
</evidence>
<dbReference type="RefSeq" id="WP_156924526.1">
    <property type="nucleotide sequence ID" value="NZ_KI519499.1"/>
</dbReference>
<dbReference type="InterPro" id="IPR048987">
    <property type="entry name" value="PIN-TPR-GreABC"/>
</dbReference>
<name>A0A8B6XCM0_9BURK</name>
<dbReference type="Pfam" id="PF20698">
    <property type="entry name" value="PIN-TPR-GreABC"/>
    <property type="match status" value="1"/>
</dbReference>
<protein>
    <submittedName>
        <fullName evidence="3">PIN domain-containing protein</fullName>
    </submittedName>
</protein>
<reference evidence="3" key="1">
    <citation type="journal article" date="2021" name="Elife">
        <title>Bacterial death and TRADD-N domains help define novel apoptosis and immunity mechanisms shared by prokaryotes and metazoans.</title>
        <authorList>
            <person name="Kaur G."/>
            <person name="Iyer L.M."/>
            <person name="Burroughs A.M."/>
            <person name="Aravind L."/>
        </authorList>
    </citation>
    <scope>NUCLEOTIDE SEQUENCE</scope>
</reference>
<evidence type="ECO:0000313" key="2">
    <source>
        <dbReference type="Proteomes" id="UP000675920"/>
    </source>
</evidence>
<dbReference type="Gene3D" id="1.25.40.10">
    <property type="entry name" value="Tetratricopeptide repeat domain"/>
    <property type="match status" value="2"/>
</dbReference>
<reference evidence="3" key="2">
    <citation type="submission" date="2025-08" db="UniProtKB">
        <authorList>
            <consortium name="RefSeq"/>
        </authorList>
    </citation>
    <scope>IDENTIFICATION</scope>
</reference>
<proteinExistence type="predicted"/>
<accession>A0A8B6XCM0</accession>
<dbReference type="OrthoDB" id="8912424at2"/>
<dbReference type="Proteomes" id="UP000675920">
    <property type="component" value="Unplaced"/>
</dbReference>
<organism evidence="2 3">
    <name type="scientific">Derxia gummosa DSM 723</name>
    <dbReference type="NCBI Taxonomy" id="1121388"/>
    <lineage>
        <taxon>Bacteria</taxon>
        <taxon>Pseudomonadati</taxon>
        <taxon>Pseudomonadota</taxon>
        <taxon>Betaproteobacteria</taxon>
        <taxon>Burkholderiales</taxon>
        <taxon>Alcaligenaceae</taxon>
        <taxon>Derxia</taxon>
    </lineage>
</organism>
<sequence>MAVTNELAFPETEDQFEEMCFHLYRMEWKDPTCTRLGGVGQGQFGLDIIGTHGSQQIGIQCKHYVKKPFTLGTIEADIQKADDAGLVIDHVIFATSAPNKSDLVLKIRALSNARKNAGKFTVSVAFWQELSGMLRLNKEVAREYIPGFPGGTLLATKEAAEQTLAIVRSSDERDSEFQADMRLQLTGINDRVSSMATAGSLPESRGTEAEPLIANSLDFVRSKLLEGRPKEAFELLDLLGNPDRFTDTYSQFRWHTNRAAALLLEGKKSDAAREYLVAAAIDPKLEKAWSNRVHGYLLLDDASAALAAAREGLAAFPESATLWALHVAAKQLSGDAEPERDVPKHIRDTDDVRFALSNVRYQQGHLEESLDLIQLCANAVTPSLEVRRCYLAAAISWAVVDPVAARYDQLLPKQREALSGALRLLEPLEATISALQPDSLSEELNNNVCVALLLTNNRPRAQAIAATGLTRHPNLDGLLGIRVNELAAKEDFIGLHQLTDGRYAELATSTLAALAEVSANKGDLDWHQAVMAVLETRVQTAPQTAELRALTSHAYWEAGDKDEAFRLAKDLLAEQPNHVLTHVMLSRQLMHKGELVPAAQQANLAVQALRPDSPTGDVLYVADLLFDRNLYLEAAALYERVVTSPTGNGLTQRFLVCLIESSQRRKVRAILDALAPEVRDTPAFRRIESNLARRMGDWPRMRDVLKQELDRVPTDSGVAVGYIGALHRIPTEKETLAAYLASDPTFDGKQPFNEVEVAKYQREHGLLNMALKRVYRLFRSHPNDSAIGGYFLAQVLIGTAVPELAHVPTAVTAGVAVSLRAGAEARDIAIDFDDAIEGATWPELVTPDSDLAGKLLGKVIGDKVALSRGIGDVEYEVVELVSLYGFAATKVHKLLAETANPGGPMWSVNLAKADGSFDFEPLFAMARHKSARVAEALRNYTQFRFPLATLAQLVGTESLTLMLDWPCSKASLFVSIGTQEERDAALGLLAAGGKRFVIDLPTLGELVATGVLRKVAPLLGRPLVAQTAREELTNIIRSQEAIPSGMSLREEDGHYIREEATGEELDRRLTLLREMLDCIDELCEVTPVLGPTNITDNHRTLERILNDATLDAVYLALERDAVLLSDDGGLRLAVPSVGLTEAIAVQPLLMFAQEKGALEHSLYVDVVIGKVARNHNFISFSAEDLVALACRDAATVAAGIVSAFDTLRSQTLDLASGVRVGAEFLASVVPVCPPSITAEYFKIALEVLQQGRPEQAGAVHRALAAGVTRGMTNLPKKQVSQLRRQMGALLKPPEQEARRFQLTPVVRAVKELILRMQRYDECTRQE</sequence>
<dbReference type="InterPro" id="IPR011990">
    <property type="entry name" value="TPR-like_helical_dom_sf"/>
</dbReference>
<keyword evidence="2" id="KW-1185">Reference proteome</keyword>
<feature type="domain" description="PIN" evidence="1">
    <location>
        <begin position="997"/>
        <end position="1132"/>
    </location>
</feature>
<dbReference type="SUPFAM" id="SSF48452">
    <property type="entry name" value="TPR-like"/>
    <property type="match status" value="1"/>
</dbReference>
<evidence type="ECO:0000313" key="3">
    <source>
        <dbReference type="RefSeq" id="WP_156924526.1"/>
    </source>
</evidence>